<proteinExistence type="predicted"/>
<reference evidence="3" key="1">
    <citation type="journal article" date="2020" name="Stud. Mycol.">
        <title>101 Dothideomycetes genomes: a test case for predicting lifestyles and emergence of pathogens.</title>
        <authorList>
            <person name="Haridas S."/>
            <person name="Albert R."/>
            <person name="Binder M."/>
            <person name="Bloem J."/>
            <person name="Labutti K."/>
            <person name="Salamov A."/>
            <person name="Andreopoulos B."/>
            <person name="Baker S."/>
            <person name="Barry K."/>
            <person name="Bills G."/>
            <person name="Bluhm B."/>
            <person name="Cannon C."/>
            <person name="Castanera R."/>
            <person name="Culley D."/>
            <person name="Daum C."/>
            <person name="Ezra D."/>
            <person name="Gonzalez J."/>
            <person name="Henrissat B."/>
            <person name="Kuo A."/>
            <person name="Liang C."/>
            <person name="Lipzen A."/>
            <person name="Lutzoni F."/>
            <person name="Magnuson J."/>
            <person name="Mondo S."/>
            <person name="Nolan M."/>
            <person name="Ohm R."/>
            <person name="Pangilinan J."/>
            <person name="Park H.-J."/>
            <person name="Ramirez L."/>
            <person name="Alfaro M."/>
            <person name="Sun H."/>
            <person name="Tritt A."/>
            <person name="Yoshinaga Y."/>
            <person name="Zwiers L.-H."/>
            <person name="Turgeon B."/>
            <person name="Goodwin S."/>
            <person name="Spatafora J."/>
            <person name="Crous P."/>
            <person name="Grigoriev I."/>
        </authorList>
    </citation>
    <scope>NUCLEOTIDE SEQUENCE</scope>
    <source>
        <strain evidence="3">Tuck. ex Michener</strain>
    </source>
</reference>
<dbReference type="SUPFAM" id="SSF53335">
    <property type="entry name" value="S-adenosyl-L-methionine-dependent methyltransferases"/>
    <property type="match status" value="1"/>
</dbReference>
<dbReference type="InterPro" id="IPR029063">
    <property type="entry name" value="SAM-dependent_MTases_sf"/>
</dbReference>
<name>A0A6A6HKZ1_VIRVR</name>
<evidence type="ECO:0000256" key="1">
    <source>
        <dbReference type="SAM" id="MobiDB-lite"/>
    </source>
</evidence>
<dbReference type="GO" id="GO:0070475">
    <property type="term" value="P:rRNA base methylation"/>
    <property type="evidence" value="ECO:0007669"/>
    <property type="project" value="InterPro"/>
</dbReference>
<feature type="compositionally biased region" description="Basic and acidic residues" evidence="1">
    <location>
        <begin position="199"/>
        <end position="210"/>
    </location>
</feature>
<dbReference type="GO" id="GO:0070042">
    <property type="term" value="F:rRNA (uridine-N3-)-methyltransferase activity"/>
    <property type="evidence" value="ECO:0007669"/>
    <property type="project" value="InterPro"/>
</dbReference>
<dbReference type="AlphaFoldDB" id="A0A6A6HKZ1"/>
<evidence type="ECO:0000313" key="4">
    <source>
        <dbReference type="Proteomes" id="UP000800092"/>
    </source>
</evidence>
<dbReference type="GO" id="GO:0005737">
    <property type="term" value="C:cytoplasm"/>
    <property type="evidence" value="ECO:0007669"/>
    <property type="project" value="TreeGrafter"/>
</dbReference>
<dbReference type="EMBL" id="ML991775">
    <property type="protein sequence ID" value="KAF2238717.1"/>
    <property type="molecule type" value="Genomic_DNA"/>
</dbReference>
<dbReference type="OrthoDB" id="273345at2759"/>
<gene>
    <name evidence="3" type="ORF">EV356DRAFT_440357</name>
</gene>
<evidence type="ECO:0000313" key="3">
    <source>
        <dbReference type="EMBL" id="KAF2238717.1"/>
    </source>
</evidence>
<evidence type="ECO:0000259" key="2">
    <source>
        <dbReference type="Pfam" id="PF10354"/>
    </source>
</evidence>
<dbReference type="Pfam" id="PF10354">
    <property type="entry name" value="BMT5-like"/>
    <property type="match status" value="1"/>
</dbReference>
<feature type="domain" description="25S rRNA (uridine-N(3))-methyltransferase BMT5-like" evidence="2">
    <location>
        <begin position="14"/>
        <end position="177"/>
    </location>
</feature>
<dbReference type="PANTHER" id="PTHR11538:SF26">
    <property type="entry name" value="FERREDOXIN-FOLD ANTICODON-BINDING DOMAIN-CONTAINING PROTEIN 1"/>
    <property type="match status" value="1"/>
</dbReference>
<dbReference type="Proteomes" id="UP000800092">
    <property type="component" value="Unassembled WGS sequence"/>
</dbReference>
<dbReference type="Gene3D" id="3.40.50.150">
    <property type="entry name" value="Vaccinia Virus protein VP39"/>
    <property type="match status" value="1"/>
</dbReference>
<keyword evidence="4" id="KW-1185">Reference proteome</keyword>
<accession>A0A6A6HKZ1</accession>
<feature type="region of interest" description="Disordered" evidence="1">
    <location>
        <begin position="199"/>
        <end position="235"/>
    </location>
</feature>
<sequence length="235" mass="26672">MKPTIPFEADDRVLLMGEGDFSFARSMIEHHGCANVLATCLDSEVELMKKYPQAQANISYILSEEQHVLYNIDAKRLNHKEILKGPKWDRIIFNFPHVGGKSTDVNRQVRYNQELVVSFFRAASPLLSEEGTLIVTLFESEPYTLWNIRDLARHTGLSVMRSFQFQSSAYPGYTHARTLGTLQGGGKWQGEDRNARTFVFEKRADGDSRKSSTTMNGTAKKGKSRQLEESDSEEE</sequence>
<dbReference type="PANTHER" id="PTHR11538">
    <property type="entry name" value="PHENYLALANYL-TRNA SYNTHETASE"/>
    <property type="match status" value="1"/>
</dbReference>
<protein>
    <recommendedName>
        <fullName evidence="2">25S rRNA (uridine-N(3))-methyltransferase BMT5-like domain-containing protein</fullName>
    </recommendedName>
</protein>
<organism evidence="3 4">
    <name type="scientific">Viridothelium virens</name>
    <name type="common">Speckled blister lichen</name>
    <name type="synonym">Trypethelium virens</name>
    <dbReference type="NCBI Taxonomy" id="1048519"/>
    <lineage>
        <taxon>Eukaryota</taxon>
        <taxon>Fungi</taxon>
        <taxon>Dikarya</taxon>
        <taxon>Ascomycota</taxon>
        <taxon>Pezizomycotina</taxon>
        <taxon>Dothideomycetes</taxon>
        <taxon>Dothideomycetes incertae sedis</taxon>
        <taxon>Trypetheliales</taxon>
        <taxon>Trypetheliaceae</taxon>
        <taxon>Viridothelium</taxon>
    </lineage>
</organism>
<dbReference type="InterPro" id="IPR019446">
    <property type="entry name" value="BMT5-like"/>
</dbReference>